<evidence type="ECO:0000256" key="4">
    <source>
        <dbReference type="ARBA" id="ARBA00023224"/>
    </source>
</evidence>
<dbReference type="SUPFAM" id="SSF58104">
    <property type="entry name" value="Methyl-accepting chemotaxis protein (MCP) signaling domain"/>
    <property type="match status" value="1"/>
</dbReference>
<dbReference type="PANTHER" id="PTHR32089:SF112">
    <property type="entry name" value="LYSOZYME-LIKE PROTEIN-RELATED"/>
    <property type="match status" value="1"/>
</dbReference>
<dbReference type="GO" id="GO:0004888">
    <property type="term" value="F:transmembrane signaling receptor activity"/>
    <property type="evidence" value="ECO:0007669"/>
    <property type="project" value="InterPro"/>
</dbReference>
<evidence type="ECO:0000259" key="8">
    <source>
        <dbReference type="PROSITE" id="PS50111"/>
    </source>
</evidence>
<evidence type="ECO:0000256" key="3">
    <source>
        <dbReference type="ARBA" id="ARBA00023136"/>
    </source>
</evidence>
<comment type="similarity">
    <text evidence="5">Belongs to the methyl-accepting chemotaxis (MCP) protein family.</text>
</comment>
<keyword evidence="7" id="KW-1133">Transmembrane helix</keyword>
<gene>
    <name evidence="10" type="ORF">E1757_19505</name>
</gene>
<evidence type="ECO:0000256" key="5">
    <source>
        <dbReference type="ARBA" id="ARBA00029447"/>
    </source>
</evidence>
<dbReference type="GO" id="GO:0007165">
    <property type="term" value="P:signal transduction"/>
    <property type="evidence" value="ECO:0007669"/>
    <property type="project" value="UniProtKB-KW"/>
</dbReference>
<dbReference type="Proteomes" id="UP000295636">
    <property type="component" value="Unassembled WGS sequence"/>
</dbReference>
<dbReference type="CDD" id="cd06225">
    <property type="entry name" value="HAMP"/>
    <property type="match status" value="1"/>
</dbReference>
<dbReference type="Pfam" id="PF00015">
    <property type="entry name" value="MCPsignal"/>
    <property type="match status" value="1"/>
</dbReference>
<dbReference type="InterPro" id="IPR003660">
    <property type="entry name" value="HAMP_dom"/>
</dbReference>
<dbReference type="EMBL" id="SMRT01000009">
    <property type="protein sequence ID" value="TDF95909.1"/>
    <property type="molecule type" value="Genomic_DNA"/>
</dbReference>
<dbReference type="PROSITE" id="PS50111">
    <property type="entry name" value="CHEMOTAXIS_TRANSDUC_2"/>
    <property type="match status" value="1"/>
</dbReference>
<evidence type="ECO:0000256" key="7">
    <source>
        <dbReference type="SAM" id="Phobius"/>
    </source>
</evidence>
<comment type="caution">
    <text evidence="10">The sequence shown here is derived from an EMBL/GenBank/DDBJ whole genome shotgun (WGS) entry which is preliminary data.</text>
</comment>
<keyword evidence="2" id="KW-1003">Cell membrane</keyword>
<dbReference type="Pfam" id="PF00672">
    <property type="entry name" value="HAMP"/>
    <property type="match status" value="1"/>
</dbReference>
<dbReference type="PANTHER" id="PTHR32089">
    <property type="entry name" value="METHYL-ACCEPTING CHEMOTAXIS PROTEIN MCPB"/>
    <property type="match status" value="1"/>
</dbReference>
<dbReference type="GO" id="GO:0005886">
    <property type="term" value="C:plasma membrane"/>
    <property type="evidence" value="ECO:0007669"/>
    <property type="project" value="UniProtKB-SubCell"/>
</dbReference>
<dbReference type="RefSeq" id="WP_133231148.1">
    <property type="nucleotide sequence ID" value="NZ_SMRT01000009.1"/>
</dbReference>
<organism evidence="10 11">
    <name type="scientific">Paenibacillus piri</name>
    <dbReference type="NCBI Taxonomy" id="2547395"/>
    <lineage>
        <taxon>Bacteria</taxon>
        <taxon>Bacillati</taxon>
        <taxon>Bacillota</taxon>
        <taxon>Bacilli</taxon>
        <taxon>Bacillales</taxon>
        <taxon>Paenibacillaceae</taxon>
        <taxon>Paenibacillus</taxon>
    </lineage>
</organism>
<dbReference type="InterPro" id="IPR004089">
    <property type="entry name" value="MCPsignal_dom"/>
</dbReference>
<accession>A0A4R5KK20</accession>
<comment type="subcellular location">
    <subcellularLocation>
        <location evidence="1">Cell membrane</location>
    </subcellularLocation>
</comment>
<dbReference type="GO" id="GO:0006935">
    <property type="term" value="P:chemotaxis"/>
    <property type="evidence" value="ECO:0007669"/>
    <property type="project" value="InterPro"/>
</dbReference>
<evidence type="ECO:0000259" key="9">
    <source>
        <dbReference type="PROSITE" id="PS50885"/>
    </source>
</evidence>
<dbReference type="AlphaFoldDB" id="A0A4R5KK20"/>
<protein>
    <submittedName>
        <fullName evidence="10">Methyl-accepting chemotaxis protein</fullName>
    </submittedName>
</protein>
<keyword evidence="7" id="KW-0812">Transmembrane</keyword>
<keyword evidence="4 6" id="KW-0807">Transducer</keyword>
<dbReference type="Gene3D" id="6.10.340.10">
    <property type="match status" value="1"/>
</dbReference>
<feature type="transmembrane region" description="Helical" evidence="7">
    <location>
        <begin position="187"/>
        <end position="207"/>
    </location>
</feature>
<dbReference type="PRINTS" id="PR00260">
    <property type="entry name" value="CHEMTRNSDUCR"/>
</dbReference>
<dbReference type="SMART" id="SM00283">
    <property type="entry name" value="MA"/>
    <property type="match status" value="1"/>
</dbReference>
<dbReference type="Gene3D" id="1.10.287.950">
    <property type="entry name" value="Methyl-accepting chemotaxis protein"/>
    <property type="match status" value="1"/>
</dbReference>
<evidence type="ECO:0000313" key="11">
    <source>
        <dbReference type="Proteomes" id="UP000295636"/>
    </source>
</evidence>
<dbReference type="OrthoDB" id="2513043at2"/>
<keyword evidence="3 7" id="KW-0472">Membrane</keyword>
<evidence type="ECO:0000256" key="6">
    <source>
        <dbReference type="PROSITE-ProRule" id="PRU00284"/>
    </source>
</evidence>
<keyword evidence="11" id="KW-1185">Reference proteome</keyword>
<evidence type="ECO:0000256" key="1">
    <source>
        <dbReference type="ARBA" id="ARBA00004236"/>
    </source>
</evidence>
<proteinExistence type="inferred from homology"/>
<name>A0A4R5KK20_9BACL</name>
<dbReference type="CDD" id="cd11386">
    <property type="entry name" value="MCP_signal"/>
    <property type="match status" value="1"/>
</dbReference>
<feature type="domain" description="HAMP" evidence="9">
    <location>
        <begin position="208"/>
        <end position="261"/>
    </location>
</feature>
<feature type="domain" description="Methyl-accepting transducer" evidence="8">
    <location>
        <begin position="280"/>
        <end position="516"/>
    </location>
</feature>
<evidence type="ECO:0000256" key="2">
    <source>
        <dbReference type="ARBA" id="ARBA00022475"/>
    </source>
</evidence>
<reference evidence="10 11" key="1">
    <citation type="submission" date="2019-03" db="EMBL/GenBank/DDBJ databases">
        <title>This is whole genome sequence of Paenibacillus sp MS74 strain.</title>
        <authorList>
            <person name="Trinh H.N."/>
        </authorList>
    </citation>
    <scope>NUCLEOTIDE SEQUENCE [LARGE SCALE GENOMIC DNA]</scope>
    <source>
        <strain evidence="10 11">MS74</strain>
    </source>
</reference>
<dbReference type="PROSITE" id="PS50885">
    <property type="entry name" value="HAMP"/>
    <property type="match status" value="1"/>
</dbReference>
<sequence length="567" mass="60743">MNIKMGIVGKVTWLVVIAVMVSVISLLGIGYYVNYKQIDYAAGEELNGCASITSGLLTAAEIKELGQGSISAALKEKINWIVDHKPIFKNAAVISLDGVLIVPDKRWESQGFKAGDTIYIDKHAVDMLTGMKHPEASSVYEFGGTERKTGYAPIYADHDSSKPIVALMAIDFDASIIHDRTLTMLRFTLQTGGIFPVIAALTAYLLISRMIKPIGHISTRLKKIAEGDLTGEPIQSASKDEIGSLVGSVNQMTVQLKRMIVTIEDTSREVNRTSKALANDANETVESIHTMVSAMQQIAGGAEAQEKGTNESARAMEEIAQGMSGIAGSAVAMAEMMAQTLEAAEEGGQTLERVLKQMDAMHLSVEQSTEAVQELSAHSEQIGHIVSVMKEIAAQTNLLALNASIEASRAGEGGRGFAVVAEEIRKLAEQSRMSSEHITELIETVQIQVRKMVAALSLEMAEMKTGAEYIHHLSGGFQSIVDKARQTNGQITEISAISQQVSASTDEVSSSVHETASIAKQSSLQSAQAAELSAGQLESMRQITVAASGMETISEELGEVVSRFKIG</sequence>
<dbReference type="InterPro" id="IPR004090">
    <property type="entry name" value="Chemotax_Me-accpt_rcpt"/>
</dbReference>
<dbReference type="SMART" id="SM00304">
    <property type="entry name" value="HAMP"/>
    <property type="match status" value="1"/>
</dbReference>
<evidence type="ECO:0000313" key="10">
    <source>
        <dbReference type="EMBL" id="TDF95909.1"/>
    </source>
</evidence>
<feature type="transmembrane region" description="Helical" evidence="7">
    <location>
        <begin position="12"/>
        <end position="33"/>
    </location>
</feature>